<evidence type="ECO:0000256" key="4">
    <source>
        <dbReference type="ARBA" id="ARBA00022568"/>
    </source>
</evidence>
<reference evidence="14" key="2">
    <citation type="submission" date="2020-04" db="EMBL/GenBank/DDBJ databases">
        <authorList>
            <consortium name="NCBI Genome Project"/>
        </authorList>
    </citation>
    <scope>NUCLEOTIDE SEQUENCE</scope>
    <source>
        <strain evidence="14">CBS 304.34</strain>
    </source>
</reference>
<evidence type="ECO:0000256" key="10">
    <source>
        <dbReference type="RuleBase" id="RU365028"/>
    </source>
</evidence>
<dbReference type="Proteomes" id="UP000504636">
    <property type="component" value="Unplaced"/>
</dbReference>
<comment type="similarity">
    <text evidence="2 10">Belongs to the Ca(2+):cation antiporter (CaCA) (TC 2.A.19) family.</text>
</comment>
<dbReference type="InterPro" id="IPR044880">
    <property type="entry name" value="NCX_ion-bd_dom_sf"/>
</dbReference>
<feature type="transmembrane region" description="Helical" evidence="10">
    <location>
        <begin position="424"/>
        <end position="443"/>
    </location>
</feature>
<sequence length="444" mass="48484">MITPSSLYRYSSSTTSTDHQSIKLLAEEARTTYTAHENFSNTLLMAARLETDHNQPDTSARLKEALDQNIPATQQFRAVLFGSWINMLLILVPIGFAVNYSHINSIAVFIINFVAILPLAAMLSYATEELALRTGETLGGLLNASFGNAVELIVSIQALFKNKILIVKTSLIGSMLSNLLLVLGMCFFFGGISRLEQFFNLTLAQTATSLLAICISGLIIPTVFHYMLLVEDTNANFLKNQELSHGTALIMLIIYFCYLFFQLKSHAMMYKEPSKRVEKRNGNLDKGTSSRTIVKIGAITAASAVGTAQINFTREEDIEESQLTLSGALIPLGISTTLIAFCSEFMVNSIQSITEGDKVSAVFVGLILIPIVGNAAEHATAVTMAIKDQMDLAISVAVGSSMQIALFILPLIVIVGWVAGKECMMLYFNAFQIAILFMTILLVN</sequence>
<feature type="transmembrane region" description="Helical" evidence="10">
    <location>
        <begin position="392"/>
        <end position="418"/>
    </location>
</feature>
<evidence type="ECO:0000256" key="3">
    <source>
        <dbReference type="ARBA" id="ARBA00022448"/>
    </source>
</evidence>
<evidence type="ECO:0000256" key="1">
    <source>
        <dbReference type="ARBA" id="ARBA00004127"/>
    </source>
</evidence>
<dbReference type="EMBL" id="MU003697">
    <property type="protein sequence ID" value="KAF2812767.1"/>
    <property type="molecule type" value="Genomic_DNA"/>
</dbReference>
<dbReference type="AlphaFoldDB" id="A0A6A6YXV7"/>
<feature type="transmembrane region" description="Helical" evidence="10">
    <location>
        <begin position="323"/>
        <end position="347"/>
    </location>
</feature>
<dbReference type="GO" id="GO:0015369">
    <property type="term" value="F:calcium:proton antiporter activity"/>
    <property type="evidence" value="ECO:0007669"/>
    <property type="project" value="UniProtKB-UniRule"/>
</dbReference>
<evidence type="ECO:0000313" key="14">
    <source>
        <dbReference type="RefSeq" id="XP_033579731.1"/>
    </source>
</evidence>
<reference evidence="12 14" key="1">
    <citation type="journal article" date="2020" name="Stud. Mycol.">
        <title>101 Dothideomycetes genomes: a test case for predicting lifestyles and emergence of pathogens.</title>
        <authorList>
            <person name="Haridas S."/>
            <person name="Albert R."/>
            <person name="Binder M."/>
            <person name="Bloem J."/>
            <person name="Labutti K."/>
            <person name="Salamov A."/>
            <person name="Andreopoulos B."/>
            <person name="Baker S."/>
            <person name="Barry K."/>
            <person name="Bills G."/>
            <person name="Bluhm B."/>
            <person name="Cannon C."/>
            <person name="Castanera R."/>
            <person name="Culley D."/>
            <person name="Daum C."/>
            <person name="Ezra D."/>
            <person name="Gonzalez J."/>
            <person name="Henrissat B."/>
            <person name="Kuo A."/>
            <person name="Liang C."/>
            <person name="Lipzen A."/>
            <person name="Lutzoni F."/>
            <person name="Magnuson J."/>
            <person name="Mondo S."/>
            <person name="Nolan M."/>
            <person name="Ohm R."/>
            <person name="Pangilinan J."/>
            <person name="Park H.-J."/>
            <person name="Ramirez L."/>
            <person name="Alfaro M."/>
            <person name="Sun H."/>
            <person name="Tritt A."/>
            <person name="Yoshinaga Y."/>
            <person name="Zwiers L.-H."/>
            <person name="Turgeon B."/>
            <person name="Goodwin S."/>
            <person name="Spatafora J."/>
            <person name="Crous P."/>
            <person name="Grigoriev I."/>
        </authorList>
    </citation>
    <scope>NUCLEOTIDE SEQUENCE</scope>
    <source>
        <strain evidence="12 14">CBS 304.34</strain>
    </source>
</reference>
<dbReference type="GO" id="GO:0000329">
    <property type="term" value="C:fungal-type vacuole membrane"/>
    <property type="evidence" value="ECO:0007669"/>
    <property type="project" value="TreeGrafter"/>
</dbReference>
<dbReference type="OrthoDB" id="1699231at2759"/>
<feature type="domain" description="Sodium/calcium exchanger membrane region" evidence="11">
    <location>
        <begin position="105"/>
        <end position="263"/>
    </location>
</feature>
<keyword evidence="3 10" id="KW-0813">Transport</keyword>
<evidence type="ECO:0000259" key="11">
    <source>
        <dbReference type="Pfam" id="PF01699"/>
    </source>
</evidence>
<evidence type="ECO:0000256" key="7">
    <source>
        <dbReference type="ARBA" id="ARBA00022989"/>
    </source>
</evidence>
<keyword evidence="9 10" id="KW-0472">Membrane</keyword>
<evidence type="ECO:0000256" key="5">
    <source>
        <dbReference type="ARBA" id="ARBA00022692"/>
    </source>
</evidence>
<dbReference type="Pfam" id="PF01699">
    <property type="entry name" value="Na_Ca_ex"/>
    <property type="match status" value="2"/>
</dbReference>
<dbReference type="GeneID" id="54468142"/>
<keyword evidence="10" id="KW-0050">Antiport</keyword>
<dbReference type="InterPro" id="IPR004837">
    <property type="entry name" value="NaCa_Exmemb"/>
</dbReference>
<evidence type="ECO:0000313" key="13">
    <source>
        <dbReference type="Proteomes" id="UP000504636"/>
    </source>
</evidence>
<dbReference type="PANTHER" id="PTHR31503:SF20">
    <property type="entry name" value="CA(2+)_H(+) EXCHANGER, PUTATIVE (EUROFUNG)-RELATED"/>
    <property type="match status" value="1"/>
</dbReference>
<name>A0A6A6YXV7_9PEZI</name>
<evidence type="ECO:0000256" key="2">
    <source>
        <dbReference type="ARBA" id="ARBA00008170"/>
    </source>
</evidence>
<evidence type="ECO:0000256" key="6">
    <source>
        <dbReference type="ARBA" id="ARBA00022837"/>
    </source>
</evidence>
<reference evidence="14" key="3">
    <citation type="submission" date="2025-04" db="UniProtKB">
        <authorList>
            <consortium name="RefSeq"/>
        </authorList>
    </citation>
    <scope>IDENTIFICATION</scope>
    <source>
        <strain evidence="14">CBS 304.34</strain>
    </source>
</reference>
<dbReference type="InterPro" id="IPR004798">
    <property type="entry name" value="CAX-like"/>
</dbReference>
<feature type="transmembrane region" description="Helical" evidence="10">
    <location>
        <begin position="106"/>
        <end position="126"/>
    </location>
</feature>
<accession>A0A6A6YXV7</accession>
<feature type="transmembrane region" description="Helical" evidence="10">
    <location>
        <begin position="359"/>
        <end position="380"/>
    </location>
</feature>
<keyword evidence="7 10" id="KW-1133">Transmembrane helix</keyword>
<evidence type="ECO:0000256" key="8">
    <source>
        <dbReference type="ARBA" id="ARBA00023065"/>
    </source>
</evidence>
<feature type="domain" description="Sodium/calcium exchanger membrane region" evidence="11">
    <location>
        <begin position="332"/>
        <end position="442"/>
    </location>
</feature>
<dbReference type="RefSeq" id="XP_033579731.1">
    <property type="nucleotide sequence ID" value="XM_033727249.1"/>
</dbReference>
<comment type="caution">
    <text evidence="10">Lacks conserved residue(s) required for the propagation of feature annotation.</text>
</comment>
<dbReference type="InterPro" id="IPR004713">
    <property type="entry name" value="CaH_exchang"/>
</dbReference>
<dbReference type="Gene3D" id="1.20.1420.30">
    <property type="entry name" value="NCX, central ion-binding region"/>
    <property type="match status" value="1"/>
</dbReference>
<protein>
    <recommendedName>
        <fullName evidence="10">Vacuolar calcium ion transporter</fullName>
    </recommendedName>
</protein>
<dbReference type="GO" id="GO:0012505">
    <property type="term" value="C:endomembrane system"/>
    <property type="evidence" value="ECO:0007669"/>
    <property type="project" value="UniProtKB-SubCell"/>
</dbReference>
<dbReference type="GO" id="GO:0006874">
    <property type="term" value="P:intracellular calcium ion homeostasis"/>
    <property type="evidence" value="ECO:0007669"/>
    <property type="project" value="TreeGrafter"/>
</dbReference>
<keyword evidence="10" id="KW-0926">Vacuole</keyword>
<gene>
    <name evidence="12 14" type="ORF">BDZ99DRAFT_559152</name>
</gene>
<feature type="transmembrane region" description="Helical" evidence="10">
    <location>
        <begin position="207"/>
        <end position="228"/>
    </location>
</feature>
<evidence type="ECO:0000256" key="9">
    <source>
        <dbReference type="ARBA" id="ARBA00023136"/>
    </source>
</evidence>
<feature type="transmembrane region" description="Helical" evidence="10">
    <location>
        <begin position="243"/>
        <end position="261"/>
    </location>
</feature>
<dbReference type="NCBIfam" id="TIGR00378">
    <property type="entry name" value="cax"/>
    <property type="match status" value="1"/>
</dbReference>
<keyword evidence="8 10" id="KW-0406">Ion transport</keyword>
<feature type="transmembrane region" description="Helical" evidence="10">
    <location>
        <begin position="78"/>
        <end position="100"/>
    </location>
</feature>
<keyword evidence="13" id="KW-1185">Reference proteome</keyword>
<evidence type="ECO:0000313" key="12">
    <source>
        <dbReference type="EMBL" id="KAF2812767.1"/>
    </source>
</evidence>
<organism evidence="12">
    <name type="scientific">Mytilinidion resinicola</name>
    <dbReference type="NCBI Taxonomy" id="574789"/>
    <lineage>
        <taxon>Eukaryota</taxon>
        <taxon>Fungi</taxon>
        <taxon>Dikarya</taxon>
        <taxon>Ascomycota</taxon>
        <taxon>Pezizomycotina</taxon>
        <taxon>Dothideomycetes</taxon>
        <taxon>Pleosporomycetidae</taxon>
        <taxon>Mytilinidiales</taxon>
        <taxon>Mytilinidiaceae</taxon>
        <taxon>Mytilinidion</taxon>
    </lineage>
</organism>
<comment type="subcellular location">
    <subcellularLocation>
        <location evidence="1">Endomembrane system</location>
        <topology evidence="1">Multi-pass membrane protein</topology>
    </subcellularLocation>
    <subcellularLocation>
        <location evidence="10">Vacuole membrane</location>
    </subcellularLocation>
</comment>
<dbReference type="PANTHER" id="PTHR31503">
    <property type="entry name" value="VACUOLAR CALCIUM ION TRANSPORTER"/>
    <property type="match status" value="1"/>
</dbReference>
<feature type="transmembrane region" description="Helical" evidence="10">
    <location>
        <begin position="172"/>
        <end position="195"/>
    </location>
</feature>
<feature type="transmembrane region" description="Helical" evidence="10">
    <location>
        <begin position="138"/>
        <end position="160"/>
    </location>
</feature>
<keyword evidence="4 10" id="KW-0109">Calcium transport</keyword>
<keyword evidence="5 10" id="KW-0812">Transmembrane</keyword>
<proteinExistence type="inferred from homology"/>
<comment type="function">
    <text evidence="10">Has a role in promoting intracellular calcium ion sequestration via the exchange of calcium ions for hydrogen ions across the vacuolar membrane. Involved also in manganese ion homeostasis via its uptake into the vacuole.</text>
</comment>
<keyword evidence="6 10" id="KW-0106">Calcium</keyword>